<evidence type="ECO:0000313" key="3">
    <source>
        <dbReference type="Proteomes" id="UP000759443"/>
    </source>
</evidence>
<accession>A0ABS4E441</accession>
<dbReference type="Proteomes" id="UP000759443">
    <property type="component" value="Unassembled WGS sequence"/>
</dbReference>
<keyword evidence="3" id="KW-1185">Reference proteome</keyword>
<sequence length="121" mass="13602">MMLDVQQVLPYLSVLLAAIALLGHAKNFFSSGEKVIMAKLNELETALAAKVEQHERTLVDHDRRIQTSENELKHMPNKDQVTDLKLALSDLRGNVGTLTETLGSVSRTVHRIDDWLREKGQ</sequence>
<dbReference type="EMBL" id="JAGGJU010000012">
    <property type="protein sequence ID" value="MBP1852699.1"/>
    <property type="molecule type" value="Genomic_DNA"/>
</dbReference>
<gene>
    <name evidence="2" type="ORF">J2Z17_004157</name>
</gene>
<reference evidence="2 3" key="1">
    <citation type="submission" date="2021-03" db="EMBL/GenBank/DDBJ databases">
        <title>Genomic Encyclopedia of Type Strains, Phase IV (KMG-IV): sequencing the most valuable type-strain genomes for metagenomic binning, comparative biology and taxonomic classification.</title>
        <authorList>
            <person name="Goeker M."/>
        </authorList>
    </citation>
    <scope>NUCLEOTIDE SEQUENCE [LARGE SCALE GENOMIC DNA]</scope>
    <source>
        <strain evidence="2 3">DSM 21600</strain>
    </source>
</reference>
<feature type="coiled-coil region" evidence="1">
    <location>
        <begin position="37"/>
        <end position="71"/>
    </location>
</feature>
<protein>
    <submittedName>
        <fullName evidence="2">Nucleic acid-binding Zn-ribbon protein</fullName>
    </submittedName>
</protein>
<evidence type="ECO:0000256" key="1">
    <source>
        <dbReference type="SAM" id="Coils"/>
    </source>
</evidence>
<dbReference type="InterPro" id="IPR020269">
    <property type="entry name" value="Phage_Mu_Releasin"/>
</dbReference>
<keyword evidence="1" id="KW-0175">Coiled coil</keyword>
<dbReference type="Pfam" id="PF10805">
    <property type="entry name" value="DUF2730"/>
    <property type="match status" value="1"/>
</dbReference>
<proteinExistence type="predicted"/>
<name>A0ABS4E441_9HYPH</name>
<comment type="caution">
    <text evidence="2">The sequence shown here is derived from an EMBL/GenBank/DDBJ whole genome shotgun (WGS) entry which is preliminary data.</text>
</comment>
<dbReference type="RefSeq" id="WP_245224245.1">
    <property type="nucleotide sequence ID" value="NZ_JAGGJU010000012.1"/>
</dbReference>
<evidence type="ECO:0000313" key="2">
    <source>
        <dbReference type="EMBL" id="MBP1852699.1"/>
    </source>
</evidence>
<organism evidence="2 3">
    <name type="scientific">Rhizobium halophytocola</name>
    <dbReference type="NCBI Taxonomy" id="735519"/>
    <lineage>
        <taxon>Bacteria</taxon>
        <taxon>Pseudomonadati</taxon>
        <taxon>Pseudomonadota</taxon>
        <taxon>Alphaproteobacteria</taxon>
        <taxon>Hyphomicrobiales</taxon>
        <taxon>Rhizobiaceae</taxon>
        <taxon>Rhizobium/Agrobacterium group</taxon>
        <taxon>Rhizobium</taxon>
    </lineage>
</organism>